<dbReference type="CDD" id="cd22160">
    <property type="entry name" value="F-box_AtFBL13-like"/>
    <property type="match status" value="1"/>
</dbReference>
<dbReference type="Gene3D" id="3.80.10.10">
    <property type="entry name" value="Ribonuclease Inhibitor"/>
    <property type="match status" value="1"/>
</dbReference>
<dbReference type="PROSITE" id="PS50181">
    <property type="entry name" value="FBOX"/>
    <property type="match status" value="1"/>
</dbReference>
<dbReference type="InterPro" id="IPR001810">
    <property type="entry name" value="F-box_dom"/>
</dbReference>
<name>A0A061GNT0_THECC</name>
<dbReference type="PANTHER" id="PTHR31900">
    <property type="entry name" value="F-BOX/RNI SUPERFAMILY PROTEIN-RELATED"/>
    <property type="match status" value="1"/>
</dbReference>
<feature type="domain" description="F-box" evidence="1">
    <location>
        <begin position="12"/>
        <end position="48"/>
    </location>
</feature>
<dbReference type="Pfam" id="PF00646">
    <property type="entry name" value="F-box"/>
    <property type="match status" value="1"/>
</dbReference>
<dbReference type="Gene3D" id="1.20.1280.50">
    <property type="match status" value="1"/>
</dbReference>
<dbReference type="InParanoid" id="A0A061GNT0"/>
<keyword evidence="3" id="KW-1185">Reference proteome</keyword>
<dbReference type="Gramene" id="EOY28764">
    <property type="protein sequence ID" value="EOY28764"/>
    <property type="gene ID" value="TCM_030277"/>
</dbReference>
<gene>
    <name evidence="2" type="ORF">TCM_030277</name>
</gene>
<proteinExistence type="predicted"/>
<protein>
    <submittedName>
        <fullName evidence="2">F-box/RNI/FBD-like domains-containing protein</fullName>
    </submittedName>
</protein>
<sequence>MQIMSDQMERRRDRISNLPDSLLEYILTFLSTKYAVRTGVLSKRWKDLWISHPYISLNDDGLIDRMAESKNLSISKWKFFFLKNEIRNRRIKVTEFMNFLDKVLLHPQARVKKLQLSSQERLETPTFSRWFQAVLKEGLEELNLNFGIFCDAPLSSLTTSNTLVTLKLDFGALSGHEFPISFCFPNLKTMHLNGFLLANNFPHQLLQCRNLESLILRYFMFNLMLHDPVLDCFEQKEALPNLLNAQMDCSYVFRGKDSARSFLKNLINVMSNTKNLNLSLSIMEYLALDRTFPDDMPKFNNLKHIKLYLQSFHVGAMSYILQKAPNLESLHIEFDRPYGSVHDTGMLEQLRFCCSTANLKVIRMTNFILEDPVLELVQLIFESVGSLEDIVIELVERPAINNFLQLQKLSKLSRLSKDSVLHVKWDFGYPLRLLLLPSSMVVN</sequence>
<dbReference type="SUPFAM" id="SSF81383">
    <property type="entry name" value="F-box domain"/>
    <property type="match status" value="1"/>
</dbReference>
<evidence type="ECO:0000313" key="3">
    <source>
        <dbReference type="Proteomes" id="UP000026915"/>
    </source>
</evidence>
<dbReference type="InterPro" id="IPR053781">
    <property type="entry name" value="F-box_AtFBL13-like"/>
</dbReference>
<organism evidence="2 3">
    <name type="scientific">Theobroma cacao</name>
    <name type="common">Cacao</name>
    <name type="synonym">Cocoa</name>
    <dbReference type="NCBI Taxonomy" id="3641"/>
    <lineage>
        <taxon>Eukaryota</taxon>
        <taxon>Viridiplantae</taxon>
        <taxon>Streptophyta</taxon>
        <taxon>Embryophyta</taxon>
        <taxon>Tracheophyta</taxon>
        <taxon>Spermatophyta</taxon>
        <taxon>Magnoliopsida</taxon>
        <taxon>eudicotyledons</taxon>
        <taxon>Gunneridae</taxon>
        <taxon>Pentapetalae</taxon>
        <taxon>rosids</taxon>
        <taxon>malvids</taxon>
        <taxon>Malvales</taxon>
        <taxon>Malvaceae</taxon>
        <taxon>Byttnerioideae</taxon>
        <taxon>Theobroma</taxon>
    </lineage>
</organism>
<accession>A0A061GNT0</accession>
<dbReference type="Proteomes" id="UP000026915">
    <property type="component" value="Chromosome 6"/>
</dbReference>
<dbReference type="AlphaFoldDB" id="A0A061GNT0"/>
<dbReference type="InterPro" id="IPR036047">
    <property type="entry name" value="F-box-like_dom_sf"/>
</dbReference>
<dbReference type="HOGENOM" id="CLU_010721_1_3_1"/>
<dbReference type="EMBL" id="CM001884">
    <property type="protein sequence ID" value="EOY28764.1"/>
    <property type="molecule type" value="Genomic_DNA"/>
</dbReference>
<dbReference type="InterPro" id="IPR032675">
    <property type="entry name" value="LRR_dom_sf"/>
</dbReference>
<dbReference type="SUPFAM" id="SSF52047">
    <property type="entry name" value="RNI-like"/>
    <property type="match status" value="1"/>
</dbReference>
<evidence type="ECO:0000313" key="2">
    <source>
        <dbReference type="EMBL" id="EOY28764.1"/>
    </source>
</evidence>
<dbReference type="InterPro" id="IPR050232">
    <property type="entry name" value="FBL13/AtMIF1-like"/>
</dbReference>
<reference evidence="2 3" key="1">
    <citation type="journal article" date="2013" name="Genome Biol.">
        <title>The genome sequence of the most widely cultivated cacao type and its use to identify candidate genes regulating pod color.</title>
        <authorList>
            <person name="Motamayor J.C."/>
            <person name="Mockaitis K."/>
            <person name="Schmutz J."/>
            <person name="Haiminen N."/>
            <person name="Iii D.L."/>
            <person name="Cornejo O."/>
            <person name="Findley S.D."/>
            <person name="Zheng P."/>
            <person name="Utro F."/>
            <person name="Royaert S."/>
            <person name="Saski C."/>
            <person name="Jenkins J."/>
            <person name="Podicheti R."/>
            <person name="Zhao M."/>
            <person name="Scheffler B.E."/>
            <person name="Stack J.C."/>
            <person name="Feltus F.A."/>
            <person name="Mustiga G.M."/>
            <person name="Amores F."/>
            <person name="Phillips W."/>
            <person name="Marelli J.P."/>
            <person name="May G.D."/>
            <person name="Shapiro H."/>
            <person name="Ma J."/>
            <person name="Bustamante C.D."/>
            <person name="Schnell R.J."/>
            <person name="Main D."/>
            <person name="Gilbert D."/>
            <person name="Parida L."/>
            <person name="Kuhn D.N."/>
        </authorList>
    </citation>
    <scope>NUCLEOTIDE SEQUENCE [LARGE SCALE GENOMIC DNA]</scope>
    <source>
        <strain evidence="3">cv. Matina 1-6</strain>
    </source>
</reference>
<evidence type="ECO:0000259" key="1">
    <source>
        <dbReference type="PROSITE" id="PS50181"/>
    </source>
</evidence>
<dbReference type="OMA" id="WIVNETI"/>
<dbReference type="PANTHER" id="PTHR31900:SF30">
    <property type="entry name" value="SUPERFAMILY PROTEIN, PUTATIVE-RELATED"/>
    <property type="match status" value="1"/>
</dbReference>